<keyword evidence="1" id="KW-0812">Transmembrane</keyword>
<accession>A0A812C956</accession>
<comment type="caution">
    <text evidence="2">The sequence shown here is derived from an EMBL/GenBank/DDBJ whole genome shotgun (WGS) entry which is preliminary data.</text>
</comment>
<keyword evidence="1" id="KW-0472">Membrane</keyword>
<proteinExistence type="predicted"/>
<dbReference type="Proteomes" id="UP000597762">
    <property type="component" value="Unassembled WGS sequence"/>
</dbReference>
<evidence type="ECO:0000313" key="3">
    <source>
        <dbReference type="Proteomes" id="UP000597762"/>
    </source>
</evidence>
<dbReference type="AlphaFoldDB" id="A0A812C956"/>
<gene>
    <name evidence="2" type="ORF">SPHA_30629</name>
</gene>
<dbReference type="EMBL" id="CAHIKZ030001234">
    <property type="protein sequence ID" value="CAE1257164.1"/>
    <property type="molecule type" value="Genomic_DNA"/>
</dbReference>
<keyword evidence="3" id="KW-1185">Reference proteome</keyword>
<evidence type="ECO:0000256" key="1">
    <source>
        <dbReference type="SAM" id="Phobius"/>
    </source>
</evidence>
<protein>
    <submittedName>
        <fullName evidence="2">Uncharacterized protein</fullName>
    </submittedName>
</protein>
<keyword evidence="1" id="KW-1133">Transmembrane helix</keyword>
<evidence type="ECO:0000313" key="2">
    <source>
        <dbReference type="EMBL" id="CAE1257164.1"/>
    </source>
</evidence>
<feature type="transmembrane region" description="Helical" evidence="1">
    <location>
        <begin position="172"/>
        <end position="194"/>
    </location>
</feature>
<feature type="transmembrane region" description="Helical" evidence="1">
    <location>
        <begin position="206"/>
        <end position="231"/>
    </location>
</feature>
<name>A0A812C956_ACAPH</name>
<feature type="transmembrane region" description="Helical" evidence="1">
    <location>
        <begin position="237"/>
        <end position="259"/>
    </location>
</feature>
<sequence length="260" mass="30344">MLSVPLARRIIIRTRVFLTTNLTPCSLHSSTPLLYQKKTDMIAWFAQSSLRYERLDSLFFFMFICCMDIHVLVKLAAICHRHLVKQANRCGAISYYPGAAPLEVDGSLPIEYSNACHRRRRALASNSTPDDASLIISFFLFCSRHTMIDSYFRLRFLFRLDFFFPSNFPCDMVAIFFSLWEGAFLTDSASFFLFQNLIRNKSKNIIFSILLASIMFSVFLVFFLDCFVIFIVFSLSLFLFLFSFIASHFFYFFLSCFLVW</sequence>
<organism evidence="2 3">
    <name type="scientific">Acanthosepion pharaonis</name>
    <name type="common">Pharaoh cuttlefish</name>
    <name type="synonym">Sepia pharaonis</name>
    <dbReference type="NCBI Taxonomy" id="158019"/>
    <lineage>
        <taxon>Eukaryota</taxon>
        <taxon>Metazoa</taxon>
        <taxon>Spiralia</taxon>
        <taxon>Lophotrochozoa</taxon>
        <taxon>Mollusca</taxon>
        <taxon>Cephalopoda</taxon>
        <taxon>Coleoidea</taxon>
        <taxon>Decapodiformes</taxon>
        <taxon>Sepiida</taxon>
        <taxon>Sepiina</taxon>
        <taxon>Sepiidae</taxon>
        <taxon>Acanthosepion</taxon>
    </lineage>
</organism>
<feature type="transmembrane region" description="Helical" evidence="1">
    <location>
        <begin position="58"/>
        <end position="79"/>
    </location>
</feature>
<reference evidence="2" key="1">
    <citation type="submission" date="2021-01" db="EMBL/GenBank/DDBJ databases">
        <authorList>
            <person name="Li R."/>
            <person name="Bekaert M."/>
        </authorList>
    </citation>
    <scope>NUCLEOTIDE SEQUENCE</scope>
    <source>
        <strain evidence="2">Farmed</strain>
    </source>
</reference>